<keyword evidence="2" id="KW-1185">Reference proteome</keyword>
<sequence>MCFFKTRKQRQAPAHLTFHGPDSQDQITATNISNIEIARFTITKSTLSRLLPSSKQQQICTYKHSSLSGTTTLKNFHGHQQIKIKQSWEGMQYGKDIKSPCGKWKWRPGSGGCEELRDGKMVLARGKLSGGCRRRREARLEVFVNGDRSVMDLILASWATMVKERDGGTGAVAEVVGGMGGAVGGAVGGV</sequence>
<gene>
    <name evidence="1" type="ORF">M409DRAFT_51728</name>
</gene>
<evidence type="ECO:0000313" key="1">
    <source>
        <dbReference type="EMBL" id="KAF2169941.1"/>
    </source>
</evidence>
<dbReference type="OrthoDB" id="3639189at2759"/>
<dbReference type="RefSeq" id="XP_033670830.1">
    <property type="nucleotide sequence ID" value="XM_033811887.1"/>
</dbReference>
<reference evidence="1" key="1">
    <citation type="journal article" date="2020" name="Stud. Mycol.">
        <title>101 Dothideomycetes genomes: a test case for predicting lifestyles and emergence of pathogens.</title>
        <authorList>
            <person name="Haridas S."/>
            <person name="Albert R."/>
            <person name="Binder M."/>
            <person name="Bloem J."/>
            <person name="Labutti K."/>
            <person name="Salamov A."/>
            <person name="Andreopoulos B."/>
            <person name="Baker S."/>
            <person name="Barry K."/>
            <person name="Bills G."/>
            <person name="Bluhm B."/>
            <person name="Cannon C."/>
            <person name="Castanera R."/>
            <person name="Culley D."/>
            <person name="Daum C."/>
            <person name="Ezra D."/>
            <person name="Gonzalez J."/>
            <person name="Henrissat B."/>
            <person name="Kuo A."/>
            <person name="Liang C."/>
            <person name="Lipzen A."/>
            <person name="Lutzoni F."/>
            <person name="Magnuson J."/>
            <person name="Mondo S."/>
            <person name="Nolan M."/>
            <person name="Ohm R."/>
            <person name="Pangilinan J."/>
            <person name="Park H.-J."/>
            <person name="Ramirez L."/>
            <person name="Alfaro M."/>
            <person name="Sun H."/>
            <person name="Tritt A."/>
            <person name="Yoshinaga Y."/>
            <person name="Zwiers L.-H."/>
            <person name="Turgeon B."/>
            <person name="Goodwin S."/>
            <person name="Spatafora J."/>
            <person name="Crous P."/>
            <person name="Grigoriev I."/>
        </authorList>
    </citation>
    <scope>NUCLEOTIDE SEQUENCE</scope>
    <source>
        <strain evidence="1">ATCC 36951</strain>
    </source>
</reference>
<organism evidence="1 2">
    <name type="scientific">Zasmidium cellare ATCC 36951</name>
    <dbReference type="NCBI Taxonomy" id="1080233"/>
    <lineage>
        <taxon>Eukaryota</taxon>
        <taxon>Fungi</taxon>
        <taxon>Dikarya</taxon>
        <taxon>Ascomycota</taxon>
        <taxon>Pezizomycotina</taxon>
        <taxon>Dothideomycetes</taxon>
        <taxon>Dothideomycetidae</taxon>
        <taxon>Mycosphaerellales</taxon>
        <taxon>Mycosphaerellaceae</taxon>
        <taxon>Zasmidium</taxon>
    </lineage>
</organism>
<dbReference type="GeneID" id="54565159"/>
<protein>
    <submittedName>
        <fullName evidence="1">Uncharacterized protein</fullName>
    </submittedName>
</protein>
<name>A0A6A6CS75_ZASCE</name>
<dbReference type="Proteomes" id="UP000799537">
    <property type="component" value="Unassembled WGS sequence"/>
</dbReference>
<accession>A0A6A6CS75</accession>
<dbReference type="EMBL" id="ML993586">
    <property type="protein sequence ID" value="KAF2169941.1"/>
    <property type="molecule type" value="Genomic_DNA"/>
</dbReference>
<dbReference type="AlphaFoldDB" id="A0A6A6CS75"/>
<proteinExistence type="predicted"/>
<evidence type="ECO:0000313" key="2">
    <source>
        <dbReference type="Proteomes" id="UP000799537"/>
    </source>
</evidence>